<reference evidence="1 2" key="1">
    <citation type="submission" date="2023-01" db="EMBL/GenBank/DDBJ databases">
        <authorList>
            <person name="Whitehead M."/>
        </authorList>
    </citation>
    <scope>NUCLEOTIDE SEQUENCE [LARGE SCALE GENOMIC DNA]</scope>
</reference>
<dbReference type="Proteomes" id="UP001160148">
    <property type="component" value="Unassembled WGS sequence"/>
</dbReference>
<gene>
    <name evidence="1" type="ORF">MEUPH1_LOCUS2347</name>
</gene>
<dbReference type="AlphaFoldDB" id="A0AAV0VUB8"/>
<protein>
    <submittedName>
        <fullName evidence="1">Uncharacterized protein</fullName>
    </submittedName>
</protein>
<comment type="caution">
    <text evidence="1">The sequence shown here is derived from an EMBL/GenBank/DDBJ whole genome shotgun (WGS) entry which is preliminary data.</text>
</comment>
<evidence type="ECO:0000313" key="1">
    <source>
        <dbReference type="EMBL" id="CAI6345316.1"/>
    </source>
</evidence>
<sequence length="85" mass="9573">MQIAGCQSLSPGGVGQMHTQICRRVNVSRMSHKETHVMRWNNIKIIEASRGFVRGFFLVELFFGVPSSSIGILPRDKLKAKSERD</sequence>
<organism evidence="1 2">
    <name type="scientific">Macrosiphum euphorbiae</name>
    <name type="common">potato aphid</name>
    <dbReference type="NCBI Taxonomy" id="13131"/>
    <lineage>
        <taxon>Eukaryota</taxon>
        <taxon>Metazoa</taxon>
        <taxon>Ecdysozoa</taxon>
        <taxon>Arthropoda</taxon>
        <taxon>Hexapoda</taxon>
        <taxon>Insecta</taxon>
        <taxon>Pterygota</taxon>
        <taxon>Neoptera</taxon>
        <taxon>Paraneoptera</taxon>
        <taxon>Hemiptera</taxon>
        <taxon>Sternorrhyncha</taxon>
        <taxon>Aphidomorpha</taxon>
        <taxon>Aphidoidea</taxon>
        <taxon>Aphididae</taxon>
        <taxon>Macrosiphini</taxon>
        <taxon>Macrosiphum</taxon>
    </lineage>
</organism>
<keyword evidence="2" id="KW-1185">Reference proteome</keyword>
<dbReference type="EMBL" id="CARXXK010000001">
    <property type="protein sequence ID" value="CAI6345316.1"/>
    <property type="molecule type" value="Genomic_DNA"/>
</dbReference>
<evidence type="ECO:0000313" key="2">
    <source>
        <dbReference type="Proteomes" id="UP001160148"/>
    </source>
</evidence>
<accession>A0AAV0VUB8</accession>
<name>A0AAV0VUB8_9HEMI</name>
<proteinExistence type="predicted"/>